<dbReference type="Gene3D" id="3.40.50.2000">
    <property type="entry name" value="Glycogen Phosphorylase B"/>
    <property type="match status" value="1"/>
</dbReference>
<feature type="domain" description="Glycosyl transferase family 1" evidence="2">
    <location>
        <begin position="288"/>
        <end position="431"/>
    </location>
</feature>
<organism evidence="3 4">
    <name type="scientific">Symmachiella macrocystis</name>
    <dbReference type="NCBI Taxonomy" id="2527985"/>
    <lineage>
        <taxon>Bacteria</taxon>
        <taxon>Pseudomonadati</taxon>
        <taxon>Planctomycetota</taxon>
        <taxon>Planctomycetia</taxon>
        <taxon>Planctomycetales</taxon>
        <taxon>Planctomycetaceae</taxon>
        <taxon>Symmachiella</taxon>
    </lineage>
</organism>
<keyword evidence="3" id="KW-0328">Glycosyltransferase</keyword>
<dbReference type="RefSeq" id="WP_231963111.1">
    <property type="nucleotide sequence ID" value="NZ_SJPP01000001.1"/>
</dbReference>
<reference evidence="3 4" key="1">
    <citation type="submission" date="2019-02" db="EMBL/GenBank/DDBJ databases">
        <title>Deep-cultivation of Planctomycetes and their phenomic and genomic characterization uncovers novel biology.</title>
        <authorList>
            <person name="Wiegand S."/>
            <person name="Jogler M."/>
            <person name="Boedeker C."/>
            <person name="Pinto D."/>
            <person name="Vollmers J."/>
            <person name="Rivas-Marin E."/>
            <person name="Kohn T."/>
            <person name="Peeters S.H."/>
            <person name="Heuer A."/>
            <person name="Rast P."/>
            <person name="Oberbeckmann S."/>
            <person name="Bunk B."/>
            <person name="Jeske O."/>
            <person name="Meyerdierks A."/>
            <person name="Storesund J.E."/>
            <person name="Kallscheuer N."/>
            <person name="Luecker S."/>
            <person name="Lage O.M."/>
            <person name="Pohl T."/>
            <person name="Merkel B.J."/>
            <person name="Hornburger P."/>
            <person name="Mueller R.-W."/>
            <person name="Bruemmer F."/>
            <person name="Labrenz M."/>
            <person name="Spormann A.M."/>
            <person name="Op Den Camp H."/>
            <person name="Overmann J."/>
            <person name="Amann R."/>
            <person name="Jetten M.S.M."/>
            <person name="Mascher T."/>
            <person name="Medema M.H."/>
            <person name="Devos D.P."/>
            <person name="Kaster A.-K."/>
            <person name="Ovreas L."/>
            <person name="Rohde M."/>
            <person name="Galperin M.Y."/>
            <person name="Jogler C."/>
        </authorList>
    </citation>
    <scope>NUCLEOTIDE SEQUENCE [LARGE SCALE GENOMIC DNA]</scope>
    <source>
        <strain evidence="3 4">CA54</strain>
    </source>
</reference>
<protein>
    <submittedName>
        <fullName evidence="3">D-inositol-3-phosphate glycosyltransferase</fullName>
        <ecNumber evidence="3">2.4.1.250</ecNumber>
    </submittedName>
</protein>
<sequence>MQIPPTQEVDTEAVTPSSAAGVGRRIFVDCTKTYFFGGGTGIQRVVTELARHASTAGQEINVSCSPVVWMGWGFLEIGEHSVDRNPRARVLGESLRRTVLALVKFIKRHSGSSTKPQVENDPRPKRSGRGAGIVSALARCLFVVLSLIALPKSWLQFRFVRFQRDDVLLLPDANWSNMIPWVALENIKKHGAGLVSVMHDILPVRVPDTFEPSLVSRFTNWLNWACRNLDAMVCVSEATQADLNTYFKEQQLRHTPRLGAFRLGCNPNQRNASPRPHIVKQLESIAATPCCLCVGTLEPRKNHQLLLDACEQLWESGHEFGLVIVGKIGWRCDEIMHRMAKHSQLGNNLHLFHDLNDSELDLAYGSATVVIMPSMAEGLGLPIVEALRRKKPVIASHIPPHREAGGDGCFYFDPQDSADLSRHIVSVLNGGRPQGFNQSKQRDLPDWRSSTCELLCTVDQLLPLSHVGQATGRHRAHRLVSKSSLSQTKRSRATRDKIRN</sequence>
<dbReference type="SUPFAM" id="SSF53756">
    <property type="entry name" value="UDP-Glycosyltransferase/glycogen phosphorylase"/>
    <property type="match status" value="1"/>
</dbReference>
<feature type="region of interest" description="Disordered" evidence="1">
    <location>
        <begin position="473"/>
        <end position="500"/>
    </location>
</feature>
<dbReference type="Pfam" id="PF00534">
    <property type="entry name" value="Glycos_transf_1"/>
    <property type="match status" value="1"/>
</dbReference>
<evidence type="ECO:0000313" key="3">
    <source>
        <dbReference type="EMBL" id="TWU13409.1"/>
    </source>
</evidence>
<accession>A0A5C6BR67</accession>
<dbReference type="GO" id="GO:0102710">
    <property type="term" value="F:D-inositol-3-phosphate glycosyltransferase activity"/>
    <property type="evidence" value="ECO:0007669"/>
    <property type="project" value="UniProtKB-EC"/>
</dbReference>
<name>A0A5C6BR67_9PLAN</name>
<keyword evidence="3" id="KW-0808">Transferase</keyword>
<evidence type="ECO:0000259" key="2">
    <source>
        <dbReference type="Pfam" id="PF00534"/>
    </source>
</evidence>
<proteinExistence type="predicted"/>
<evidence type="ECO:0000256" key="1">
    <source>
        <dbReference type="SAM" id="MobiDB-lite"/>
    </source>
</evidence>
<keyword evidence="4" id="KW-1185">Reference proteome</keyword>
<dbReference type="EC" id="2.4.1.250" evidence="3"/>
<comment type="caution">
    <text evidence="3">The sequence shown here is derived from an EMBL/GenBank/DDBJ whole genome shotgun (WGS) entry which is preliminary data.</text>
</comment>
<dbReference type="AlphaFoldDB" id="A0A5C6BR67"/>
<dbReference type="PANTHER" id="PTHR46401">
    <property type="entry name" value="GLYCOSYLTRANSFERASE WBBK-RELATED"/>
    <property type="match status" value="1"/>
</dbReference>
<dbReference type="InterPro" id="IPR001296">
    <property type="entry name" value="Glyco_trans_1"/>
</dbReference>
<dbReference type="Proteomes" id="UP000320735">
    <property type="component" value="Unassembled WGS sequence"/>
</dbReference>
<dbReference type="CDD" id="cd03809">
    <property type="entry name" value="GT4_MtfB-like"/>
    <property type="match status" value="1"/>
</dbReference>
<dbReference type="PANTHER" id="PTHR46401:SF9">
    <property type="entry name" value="MANNOSYLTRANSFERASE A"/>
    <property type="match status" value="1"/>
</dbReference>
<dbReference type="EMBL" id="SJPP01000001">
    <property type="protein sequence ID" value="TWU13409.1"/>
    <property type="molecule type" value="Genomic_DNA"/>
</dbReference>
<gene>
    <name evidence="3" type="primary">mshA_3</name>
    <name evidence="3" type="ORF">CA54_22440</name>
</gene>
<evidence type="ECO:0000313" key="4">
    <source>
        <dbReference type="Proteomes" id="UP000320735"/>
    </source>
</evidence>